<evidence type="ECO:0000256" key="12">
    <source>
        <dbReference type="PIRSR" id="PIRSR601088-4"/>
    </source>
</evidence>
<dbReference type="GO" id="GO:0005975">
    <property type="term" value="P:carbohydrate metabolic process"/>
    <property type="evidence" value="ECO:0007669"/>
    <property type="project" value="InterPro"/>
</dbReference>
<evidence type="ECO:0000256" key="1">
    <source>
        <dbReference type="ARBA" id="ARBA00001936"/>
    </source>
</evidence>
<keyword evidence="16" id="KW-1185">Reference proteome</keyword>
<dbReference type="EMBL" id="LSZW01000046">
    <property type="protein sequence ID" value="KXK66379.1"/>
    <property type="molecule type" value="Genomic_DNA"/>
</dbReference>
<dbReference type="STRING" id="626937.HMPREF3293_00785"/>
<organism evidence="15 16">
    <name type="scientific">Christensenella minuta</name>
    <dbReference type="NCBI Taxonomy" id="626937"/>
    <lineage>
        <taxon>Bacteria</taxon>
        <taxon>Bacillati</taxon>
        <taxon>Bacillota</taxon>
        <taxon>Clostridia</taxon>
        <taxon>Christensenellales</taxon>
        <taxon>Christensenellaceae</taxon>
        <taxon>Christensenella</taxon>
    </lineage>
</organism>
<evidence type="ECO:0000256" key="8">
    <source>
        <dbReference type="ARBA" id="ARBA00023277"/>
    </source>
</evidence>
<keyword evidence="8" id="KW-0119">Carbohydrate metabolism</keyword>
<keyword evidence="11" id="KW-0533">Nickel</keyword>
<dbReference type="AlphaFoldDB" id="A0A136Q6X8"/>
<keyword evidence="6 13" id="KW-0520">NAD</keyword>
<evidence type="ECO:0000313" key="15">
    <source>
        <dbReference type="EMBL" id="KXK66379.1"/>
    </source>
</evidence>
<comment type="cofactor">
    <cofactor evidence="1">
        <name>Mn(2+)</name>
        <dbReference type="ChEBI" id="CHEBI:29035"/>
    </cofactor>
</comment>
<protein>
    <submittedName>
        <fullName evidence="15">Family 4 glycosyl hydrolase</fullName>
    </submittedName>
</protein>
<feature type="binding site" evidence="11">
    <location>
        <position position="171"/>
    </location>
    <ligand>
        <name>Mn(2+)</name>
        <dbReference type="ChEBI" id="CHEBI:29035"/>
    </ligand>
</feature>
<keyword evidence="7 11" id="KW-0464">Manganese</keyword>
<evidence type="ECO:0000256" key="5">
    <source>
        <dbReference type="ARBA" id="ARBA00022801"/>
    </source>
</evidence>
<dbReference type="Gene3D" id="3.90.1820.10">
    <property type="entry name" value="AglA-like glucosidase"/>
    <property type="match status" value="1"/>
</dbReference>
<dbReference type="SUPFAM" id="SSF51735">
    <property type="entry name" value="NAD(P)-binding Rossmann-fold domains"/>
    <property type="match status" value="1"/>
</dbReference>
<feature type="binding site" evidence="10">
    <location>
        <position position="149"/>
    </location>
    <ligand>
        <name>substrate</name>
    </ligand>
</feature>
<dbReference type="Proteomes" id="UP000070366">
    <property type="component" value="Unassembled WGS sequence"/>
</dbReference>
<evidence type="ECO:0000256" key="10">
    <source>
        <dbReference type="PIRSR" id="PIRSR601088-2"/>
    </source>
</evidence>
<feature type="domain" description="Glycosyl hydrolase family 4 C-terminal" evidence="14">
    <location>
        <begin position="197"/>
        <end position="420"/>
    </location>
</feature>
<dbReference type="InterPro" id="IPR053715">
    <property type="entry name" value="GH4_Enzyme_sf"/>
</dbReference>
<reference evidence="15 16" key="1">
    <citation type="submission" date="2016-02" db="EMBL/GenBank/DDBJ databases">
        <authorList>
            <person name="Wen L."/>
            <person name="He K."/>
            <person name="Yang H."/>
        </authorList>
    </citation>
    <scope>NUCLEOTIDE SEQUENCE [LARGE SCALE GENOMIC DNA]</scope>
    <source>
        <strain evidence="15 16">DSM 22607</strain>
    </source>
</reference>
<dbReference type="Pfam" id="PF02056">
    <property type="entry name" value="Glyco_hydro_4"/>
    <property type="match status" value="1"/>
</dbReference>
<dbReference type="SUPFAM" id="SSF56327">
    <property type="entry name" value="LDH C-terminal domain-like"/>
    <property type="match status" value="1"/>
</dbReference>
<evidence type="ECO:0000256" key="9">
    <source>
        <dbReference type="ARBA" id="ARBA00023295"/>
    </source>
</evidence>
<dbReference type="InterPro" id="IPR015955">
    <property type="entry name" value="Lactate_DH/Glyco_Ohase_4_C"/>
</dbReference>
<dbReference type="PRINTS" id="PR00732">
    <property type="entry name" value="GLHYDRLASE4"/>
</dbReference>
<sequence>MAVKISILGAGSGIFSLNMIRDLCLTENLQDSAICFMDIDEKRLDASYTLCMRLAKQMGIRLNISKTTSREEALTGADFVVNTILIGGYRGWKEGWSIAKKWGYRMGGSMHIMHDEAFWINFYQLRMIEDVQLDIKRICPNAWYLLVSNPVMAATTYLRRKYPEMKMVGLCHGTGMIRTMAKTMGLDIGKVSCEIPGINHFVWMNEFYYEGKNAFPLLDKWLEEHGEEYFANCEYSDGMGPKPMDLYRRYGVMPIGDTANPGGGAWGYPYHSDREVEESWKEDPDTWFNKYFDMSADRVKEIEQAAYDEAKDVLALAGKEHSGEPMIPLIESLACGVERNIVVNVLNDHGYVPGFPLDFEVEVPAFCGRHGIQPVVMNPLPRAILAHAYHDRIAPVEMELAAFDAHDKNLLVDLVMMDPRSKSLEQAEGLVNEILGLPYHSEMKEWYGGK</sequence>
<dbReference type="GO" id="GO:0046872">
    <property type="term" value="F:metal ion binding"/>
    <property type="evidence" value="ECO:0007669"/>
    <property type="project" value="UniProtKB-KW"/>
</dbReference>
<dbReference type="InterPro" id="IPR001088">
    <property type="entry name" value="Glyco_hydro_4"/>
</dbReference>
<evidence type="ECO:0000256" key="6">
    <source>
        <dbReference type="ARBA" id="ARBA00023027"/>
    </source>
</evidence>
<comment type="caution">
    <text evidence="15">The sequence shown here is derived from an EMBL/GenBank/DDBJ whole genome shotgun (WGS) entry which is preliminary data.</text>
</comment>
<dbReference type="PANTHER" id="PTHR32092">
    <property type="entry name" value="6-PHOSPHO-BETA-GLUCOSIDASE-RELATED"/>
    <property type="match status" value="1"/>
</dbReference>
<dbReference type="InterPro" id="IPR036291">
    <property type="entry name" value="NAD(P)-bd_dom_sf"/>
</dbReference>
<comment type="cofactor">
    <cofactor evidence="13">
        <name>NAD(+)</name>
        <dbReference type="ChEBI" id="CHEBI:57540"/>
    </cofactor>
    <text evidence="13">Binds 1 NAD(+) per subunit.</text>
</comment>
<feature type="site" description="Increases basicity of active site Tyr" evidence="12">
    <location>
        <position position="116"/>
    </location>
</feature>
<keyword evidence="9 13" id="KW-0326">Glycosidase</keyword>
<dbReference type="GO" id="GO:0004553">
    <property type="term" value="F:hydrolase activity, hydrolyzing O-glycosyl compounds"/>
    <property type="evidence" value="ECO:0007669"/>
    <property type="project" value="InterPro"/>
</dbReference>
<feature type="binding site" evidence="11">
    <location>
        <position position="200"/>
    </location>
    <ligand>
        <name>Mn(2+)</name>
        <dbReference type="ChEBI" id="CHEBI:29035"/>
    </ligand>
</feature>
<dbReference type="OrthoDB" id="9808275at2"/>
<evidence type="ECO:0000256" key="3">
    <source>
        <dbReference type="ARBA" id="ARBA00011881"/>
    </source>
</evidence>
<comment type="similarity">
    <text evidence="2 13">Belongs to the glycosyl hydrolase 4 family.</text>
</comment>
<dbReference type="InterPro" id="IPR022616">
    <property type="entry name" value="Glyco_hydro_4_C"/>
</dbReference>
<dbReference type="GO" id="GO:0016616">
    <property type="term" value="F:oxidoreductase activity, acting on the CH-OH group of donors, NAD or NADP as acceptor"/>
    <property type="evidence" value="ECO:0007669"/>
    <property type="project" value="InterPro"/>
</dbReference>
<evidence type="ECO:0000256" key="4">
    <source>
        <dbReference type="ARBA" id="ARBA00022723"/>
    </source>
</evidence>
<keyword evidence="11" id="KW-0170">Cobalt</keyword>
<proteinExistence type="inferred from homology"/>
<keyword evidence="5 13" id="KW-0378">Hydrolase</keyword>
<evidence type="ECO:0000256" key="13">
    <source>
        <dbReference type="RuleBase" id="RU361152"/>
    </source>
</evidence>
<evidence type="ECO:0000256" key="7">
    <source>
        <dbReference type="ARBA" id="ARBA00023211"/>
    </source>
</evidence>
<dbReference type="KEGG" id="cmiu:B1H56_14130"/>
<dbReference type="RefSeq" id="WP_066523043.1">
    <property type="nucleotide sequence ID" value="NZ_CABMOF010000012.1"/>
</dbReference>
<evidence type="ECO:0000256" key="2">
    <source>
        <dbReference type="ARBA" id="ARBA00010141"/>
    </source>
</evidence>
<keyword evidence="4 11" id="KW-0479">Metal-binding</keyword>
<dbReference type="Pfam" id="PF11975">
    <property type="entry name" value="Glyco_hydro_4C"/>
    <property type="match status" value="1"/>
</dbReference>
<accession>A0A136Q6X8</accession>
<evidence type="ECO:0000313" key="16">
    <source>
        <dbReference type="Proteomes" id="UP000070366"/>
    </source>
</evidence>
<gene>
    <name evidence="15" type="ORF">HMPREF3293_00785</name>
</gene>
<comment type="subunit">
    <text evidence="3">Homotetramer.</text>
</comment>
<evidence type="ECO:0000256" key="11">
    <source>
        <dbReference type="PIRSR" id="PIRSR601088-3"/>
    </source>
</evidence>
<evidence type="ECO:0000259" key="14">
    <source>
        <dbReference type="Pfam" id="PF11975"/>
    </source>
</evidence>
<name>A0A136Q6X8_9FIRM</name>
<dbReference type="PANTHER" id="PTHR32092:SF4">
    <property type="entry name" value="ALPHA-GLUCOSIDASE"/>
    <property type="match status" value="1"/>
</dbReference>
<keyword evidence="11" id="KW-0408">Iron</keyword>